<comment type="caution">
    <text evidence="2">The sequence shown here is derived from an EMBL/GenBank/DDBJ whole genome shotgun (WGS) entry which is preliminary data.</text>
</comment>
<keyword evidence="3" id="KW-1185">Reference proteome</keyword>
<proteinExistence type="predicted"/>
<reference evidence="2 3" key="1">
    <citation type="journal article" date="2019" name="Sci. Rep.">
        <title>Orb-weaving spider Araneus ventricosus genome elucidates the spidroin gene catalogue.</title>
        <authorList>
            <person name="Kono N."/>
            <person name="Nakamura H."/>
            <person name="Ohtoshi R."/>
            <person name="Moran D.A.P."/>
            <person name="Shinohara A."/>
            <person name="Yoshida Y."/>
            <person name="Fujiwara M."/>
            <person name="Mori M."/>
            <person name="Tomita M."/>
            <person name="Arakawa K."/>
        </authorList>
    </citation>
    <scope>NUCLEOTIDE SEQUENCE [LARGE SCALE GENOMIC DNA]</scope>
</reference>
<gene>
    <name evidence="2" type="ORF">AVEN_168394_1</name>
</gene>
<dbReference type="EMBL" id="BGPR01001493">
    <property type="protein sequence ID" value="GBM55252.1"/>
    <property type="molecule type" value="Genomic_DNA"/>
</dbReference>
<sequence>MGSRRISERVLDPGEGTLMGGLNPSSSKSTHLLRERSYPAGDGDMESGHGDYDILQTQAQTLKGSSVHLERILFFPWATLKRRVHLCPATDVPSTSTSQMRISMPHAALTADLTGTSSKSVAKISIAALVDFDLVSPQQQTYLVDKNKVSREVETKRKNLGKMI</sequence>
<evidence type="ECO:0000313" key="2">
    <source>
        <dbReference type="EMBL" id="GBM55252.1"/>
    </source>
</evidence>
<accession>A0A4Y2GN09</accession>
<protein>
    <submittedName>
        <fullName evidence="2">Uncharacterized protein</fullName>
    </submittedName>
</protein>
<evidence type="ECO:0000256" key="1">
    <source>
        <dbReference type="SAM" id="MobiDB-lite"/>
    </source>
</evidence>
<name>A0A4Y2GN09_ARAVE</name>
<dbReference type="AlphaFoldDB" id="A0A4Y2GN09"/>
<feature type="region of interest" description="Disordered" evidence="1">
    <location>
        <begin position="1"/>
        <end position="32"/>
    </location>
</feature>
<feature type="compositionally biased region" description="Basic and acidic residues" evidence="1">
    <location>
        <begin position="1"/>
        <end position="12"/>
    </location>
</feature>
<dbReference type="Proteomes" id="UP000499080">
    <property type="component" value="Unassembled WGS sequence"/>
</dbReference>
<organism evidence="2 3">
    <name type="scientific">Araneus ventricosus</name>
    <name type="common">Orbweaver spider</name>
    <name type="synonym">Epeira ventricosa</name>
    <dbReference type="NCBI Taxonomy" id="182803"/>
    <lineage>
        <taxon>Eukaryota</taxon>
        <taxon>Metazoa</taxon>
        <taxon>Ecdysozoa</taxon>
        <taxon>Arthropoda</taxon>
        <taxon>Chelicerata</taxon>
        <taxon>Arachnida</taxon>
        <taxon>Araneae</taxon>
        <taxon>Araneomorphae</taxon>
        <taxon>Entelegynae</taxon>
        <taxon>Araneoidea</taxon>
        <taxon>Araneidae</taxon>
        <taxon>Araneus</taxon>
    </lineage>
</organism>
<evidence type="ECO:0000313" key="3">
    <source>
        <dbReference type="Proteomes" id="UP000499080"/>
    </source>
</evidence>